<evidence type="ECO:0000313" key="9">
    <source>
        <dbReference type="Proteomes" id="UP000007384"/>
    </source>
</evidence>
<dbReference type="Pfam" id="PF00209">
    <property type="entry name" value="SNF"/>
    <property type="match status" value="2"/>
</dbReference>
<evidence type="ECO:0000256" key="2">
    <source>
        <dbReference type="ARBA" id="ARBA00022448"/>
    </source>
</evidence>
<dbReference type="PROSITE" id="PS00610">
    <property type="entry name" value="NA_NEUROTRAN_SYMP_1"/>
    <property type="match status" value="1"/>
</dbReference>
<feature type="transmembrane region" description="Helical" evidence="7">
    <location>
        <begin position="162"/>
        <end position="186"/>
    </location>
</feature>
<dbReference type="PATRIC" id="fig|771875.3.peg.1845"/>
<dbReference type="NCBIfam" id="NF037979">
    <property type="entry name" value="Na_transp"/>
    <property type="match status" value="1"/>
</dbReference>
<dbReference type="PANTHER" id="PTHR42948">
    <property type="entry name" value="TRANSPORTER"/>
    <property type="match status" value="1"/>
</dbReference>
<dbReference type="CDD" id="cd10333">
    <property type="entry name" value="LeuT-like_sbd"/>
    <property type="match status" value="1"/>
</dbReference>
<dbReference type="GO" id="GO:0016020">
    <property type="term" value="C:membrane"/>
    <property type="evidence" value="ECO:0007669"/>
    <property type="project" value="UniProtKB-SubCell"/>
</dbReference>
<feature type="transmembrane region" description="Helical" evidence="7">
    <location>
        <begin position="57"/>
        <end position="77"/>
    </location>
</feature>
<feature type="transmembrane region" description="Helical" evidence="7">
    <location>
        <begin position="498"/>
        <end position="522"/>
    </location>
</feature>
<keyword evidence="4 7" id="KW-1133">Transmembrane helix</keyword>
<reference evidence="8" key="1">
    <citation type="submission" date="2012-03" db="EMBL/GenBank/DDBJ databases">
        <title>Complete sequence of Fervidobacterium pennivorans DSM 9078.</title>
        <authorList>
            <consortium name="US DOE Joint Genome Institute"/>
            <person name="Lucas S."/>
            <person name="Han J."/>
            <person name="Lapidus A."/>
            <person name="Cheng J.-F."/>
            <person name="Goodwin L."/>
            <person name="Pitluck S."/>
            <person name="Peters L."/>
            <person name="Ovchinnikova G."/>
            <person name="Lu M."/>
            <person name="Detter J.C."/>
            <person name="Han C."/>
            <person name="Tapia R."/>
            <person name="Land M."/>
            <person name="Hauser L."/>
            <person name="Kyrpides N."/>
            <person name="Ivanova N."/>
            <person name="Pagani I."/>
            <person name="Noll K.M."/>
            <person name="Woyke T."/>
        </authorList>
    </citation>
    <scope>NUCLEOTIDE SEQUENCE</scope>
    <source>
        <strain evidence="8">DSM 9078</strain>
    </source>
</reference>
<dbReference type="eggNOG" id="COG0733">
    <property type="taxonomic scope" value="Bacteria"/>
</dbReference>
<accession>H9UEC8</accession>
<dbReference type="InterPro" id="IPR000175">
    <property type="entry name" value="Na/ntran_symport"/>
</dbReference>
<name>H9UEC8_FERPD</name>
<evidence type="ECO:0000256" key="6">
    <source>
        <dbReference type="RuleBase" id="RU003732"/>
    </source>
</evidence>
<evidence type="ECO:0000256" key="1">
    <source>
        <dbReference type="ARBA" id="ARBA00004141"/>
    </source>
</evidence>
<feature type="transmembrane region" description="Helical" evidence="7">
    <location>
        <begin position="379"/>
        <end position="396"/>
    </location>
</feature>
<evidence type="ECO:0000256" key="4">
    <source>
        <dbReference type="ARBA" id="ARBA00022989"/>
    </source>
</evidence>
<dbReference type="GO" id="GO:0015293">
    <property type="term" value="F:symporter activity"/>
    <property type="evidence" value="ECO:0007669"/>
    <property type="project" value="UniProtKB-KW"/>
</dbReference>
<dbReference type="PANTHER" id="PTHR42948:SF1">
    <property type="entry name" value="TRANSPORTER"/>
    <property type="match status" value="1"/>
</dbReference>
<dbReference type="EMBL" id="CP003260">
    <property type="protein sequence ID" value="AFG35871.1"/>
    <property type="molecule type" value="Genomic_DNA"/>
</dbReference>
<feature type="transmembrane region" description="Helical" evidence="7">
    <location>
        <begin position="109"/>
        <end position="132"/>
    </location>
</feature>
<feature type="transmembrane region" description="Helical" evidence="7">
    <location>
        <begin position="416"/>
        <end position="436"/>
    </location>
</feature>
<dbReference type="STRING" id="771875.Ferpe_1820"/>
<dbReference type="RefSeq" id="WP_014452299.1">
    <property type="nucleotide sequence ID" value="NC_017095.1"/>
</dbReference>
<keyword evidence="3 6" id="KW-0812">Transmembrane</keyword>
<comment type="subcellular location">
    <subcellularLocation>
        <location evidence="1">Membrane</location>
        <topology evidence="1">Multi-pass membrane protein</topology>
    </subcellularLocation>
</comment>
<evidence type="ECO:0000256" key="7">
    <source>
        <dbReference type="SAM" id="Phobius"/>
    </source>
</evidence>
<proteinExistence type="inferred from homology"/>
<feature type="transmembrane region" description="Helical" evidence="7">
    <location>
        <begin position="456"/>
        <end position="478"/>
    </location>
</feature>
<dbReference type="PROSITE" id="PS50267">
    <property type="entry name" value="NA_NEUROTRAN_SYMP_3"/>
    <property type="match status" value="1"/>
</dbReference>
<dbReference type="Proteomes" id="UP000007384">
    <property type="component" value="Chromosome"/>
</dbReference>
<protein>
    <recommendedName>
        <fullName evidence="6">Transporter</fullName>
    </recommendedName>
</protein>
<dbReference type="SUPFAM" id="SSF161070">
    <property type="entry name" value="SNF-like"/>
    <property type="match status" value="1"/>
</dbReference>
<feature type="transmembrane region" description="Helical" evidence="7">
    <location>
        <begin position="198"/>
        <end position="218"/>
    </location>
</feature>
<keyword evidence="6" id="KW-0769">Symport</keyword>
<gene>
    <name evidence="8" type="ordered locus">Ferpe_1820</name>
</gene>
<feature type="transmembrane region" description="Helical" evidence="7">
    <location>
        <begin position="294"/>
        <end position="313"/>
    </location>
</feature>
<keyword evidence="5 7" id="KW-0472">Membrane</keyword>
<sequence length="537" mass="59179">MGNKRSAGKTKDSSNLSFHEREHWGSKLGLILAMAGNAIGLGNFWRFPYQAAKNGGGAFMIPYFAALLFMGIPLLIIEWSMGRYGGRYGYGTIGPMVYLQAKEGASKKVALVLGALAGAIALSVVVLLNSYYNHIIGWTLGYAWLTATGGYMDPSVDTVSYFVHYIQSPSLVFTFWIITLAILWYVARGGVQKGVERLAKIAMPTIYVFALILLIRALTLGSPVKPEWAPIKGLDFLWAPRWNELNWSSTLAAAGQIFFTLSLGMGIIQNYASYLKKDDDIVTSAVATASLNEFAEVILAGTIVIPIAFTFLGPEGLKSGVGLSFIALPNVFRTMVGGNVIGTLWFLLLFFAGITSSIAMFNYLVAFLEEQFGVDRKKGSSVIFALYILAGLPIALEPIVTKTSELLYLTELDNWVGSYLLVVLGLIEIISAVWLFKEKGLEEINNGSYWKVPKWFYSIVMKLITPAFIIVLLVFSTIDYAKNGYLKVVPDFAKNYPNLIPWVFAARSVMVLVFLLSFILIYRALNNMQKNEAGGKQ</sequence>
<feature type="transmembrane region" description="Helical" evidence="7">
    <location>
        <begin position="344"/>
        <end position="367"/>
    </location>
</feature>
<evidence type="ECO:0000256" key="3">
    <source>
        <dbReference type="ARBA" id="ARBA00022692"/>
    </source>
</evidence>
<dbReference type="PRINTS" id="PR00176">
    <property type="entry name" value="NANEUSMPORT"/>
</dbReference>
<keyword evidence="2 6" id="KW-0813">Transport</keyword>
<dbReference type="HOGENOM" id="CLU_006855_3_3_0"/>
<feature type="transmembrane region" description="Helical" evidence="7">
    <location>
        <begin position="247"/>
        <end position="268"/>
    </location>
</feature>
<evidence type="ECO:0000256" key="5">
    <source>
        <dbReference type="ARBA" id="ARBA00023136"/>
    </source>
</evidence>
<dbReference type="InterPro" id="IPR037272">
    <property type="entry name" value="SNS_sf"/>
</dbReference>
<comment type="similarity">
    <text evidence="6">Belongs to the sodium:neurotransmitter symporter (SNF) (TC 2.A.22) family.</text>
</comment>
<dbReference type="OrthoDB" id="9762833at2"/>
<evidence type="ECO:0000313" key="8">
    <source>
        <dbReference type="EMBL" id="AFG35871.1"/>
    </source>
</evidence>
<dbReference type="AlphaFoldDB" id="H9UEC8"/>
<dbReference type="KEGG" id="fpe:Ferpe_1820"/>
<keyword evidence="9" id="KW-1185">Reference proteome</keyword>
<organism evidence="8 9">
    <name type="scientific">Fervidobacterium pennivorans (strain DSM 9078 / Ven5)</name>
    <dbReference type="NCBI Taxonomy" id="771875"/>
    <lineage>
        <taxon>Bacteria</taxon>
        <taxon>Thermotogati</taxon>
        <taxon>Thermotogota</taxon>
        <taxon>Thermotogae</taxon>
        <taxon>Thermotogales</taxon>
        <taxon>Fervidobacteriaceae</taxon>
        <taxon>Fervidobacterium</taxon>
    </lineage>
</organism>